<evidence type="ECO:0000256" key="8">
    <source>
        <dbReference type="ARBA" id="ARBA00023065"/>
    </source>
</evidence>
<organism evidence="12 13">
    <name type="scientific">Candidatus Trichorickettsia mobilis</name>
    <dbReference type="NCBI Taxonomy" id="1346319"/>
    <lineage>
        <taxon>Bacteria</taxon>
        <taxon>Pseudomonadati</taxon>
        <taxon>Pseudomonadota</taxon>
        <taxon>Alphaproteobacteria</taxon>
        <taxon>Rickettsiales</taxon>
        <taxon>Rickettsiaceae</taxon>
        <taxon>Rickettsieae</taxon>
        <taxon>Candidatus Trichorickettsia</taxon>
    </lineage>
</organism>
<dbReference type="GO" id="GO:0005524">
    <property type="term" value="F:ATP binding"/>
    <property type="evidence" value="ECO:0007669"/>
    <property type="project" value="UniProtKB-KW"/>
</dbReference>
<dbReference type="InterPro" id="IPR050153">
    <property type="entry name" value="Metal_Ion_Import_ABC"/>
</dbReference>
<dbReference type="PANTHER" id="PTHR42734">
    <property type="entry name" value="METAL TRANSPORT SYSTEM ATP-BINDING PROTEIN TM_0124-RELATED"/>
    <property type="match status" value="1"/>
</dbReference>
<accession>A0ABZ0UTQ9</accession>
<keyword evidence="9" id="KW-0472">Membrane</keyword>
<reference evidence="12 13" key="1">
    <citation type="submission" date="2022-10" db="EMBL/GenBank/DDBJ databases">
        <title>Host association and intracellularity evolved multiple times independently in the Rickettsiales.</title>
        <authorList>
            <person name="Castelli M."/>
            <person name="Nardi T."/>
            <person name="Gammuto L."/>
            <person name="Bellinzona G."/>
            <person name="Sabaneyeva E."/>
            <person name="Potekhin A."/>
            <person name="Serra V."/>
            <person name="Petroni G."/>
            <person name="Sassera D."/>
        </authorList>
    </citation>
    <scope>NUCLEOTIDE SEQUENCE [LARGE SCALE GENOMIC DNA]</scope>
    <source>
        <strain evidence="12 13">Kr 154-4</strain>
    </source>
</reference>
<name>A0ABZ0UTQ9_9RICK</name>
<evidence type="ECO:0000256" key="5">
    <source>
        <dbReference type="ARBA" id="ARBA00022840"/>
    </source>
</evidence>
<dbReference type="PANTHER" id="PTHR42734:SF9">
    <property type="entry name" value="ZINC IMPORT ATP-BINDING PROTEIN ZNUC"/>
    <property type="match status" value="1"/>
</dbReference>
<gene>
    <name evidence="12" type="ORF">Trichorick_00926</name>
</gene>
<keyword evidence="2" id="KW-1003">Cell membrane</keyword>
<dbReference type="InterPro" id="IPR003593">
    <property type="entry name" value="AAA+_ATPase"/>
</dbReference>
<dbReference type="Gene3D" id="3.40.50.300">
    <property type="entry name" value="P-loop containing nucleotide triphosphate hydrolases"/>
    <property type="match status" value="1"/>
</dbReference>
<evidence type="ECO:0000256" key="2">
    <source>
        <dbReference type="ARBA" id="ARBA00022475"/>
    </source>
</evidence>
<keyword evidence="13" id="KW-1185">Reference proteome</keyword>
<proteinExistence type="predicted"/>
<dbReference type="SUPFAM" id="SSF52540">
    <property type="entry name" value="P-loop containing nucleoside triphosphate hydrolases"/>
    <property type="match status" value="1"/>
</dbReference>
<evidence type="ECO:0000256" key="7">
    <source>
        <dbReference type="ARBA" id="ARBA00022967"/>
    </source>
</evidence>
<dbReference type="EMBL" id="CP112932">
    <property type="protein sequence ID" value="WPY01033.1"/>
    <property type="molecule type" value="Genomic_DNA"/>
</dbReference>
<evidence type="ECO:0000259" key="11">
    <source>
        <dbReference type="PROSITE" id="PS50893"/>
    </source>
</evidence>
<keyword evidence="5 12" id="KW-0067">ATP-binding</keyword>
<keyword evidence="8" id="KW-0406">Ion transport</keyword>
<dbReference type="InterPro" id="IPR003439">
    <property type="entry name" value="ABC_transporter-like_ATP-bd"/>
</dbReference>
<comment type="function">
    <text evidence="10">Part of an ABC transporter complex. Transmembrane domains (TMD) form a pore in the inner membrane and the ATP-binding domain (NBD) is responsible for energy generation.</text>
</comment>
<keyword evidence="7" id="KW-1278">Translocase</keyword>
<evidence type="ECO:0000256" key="3">
    <source>
        <dbReference type="ARBA" id="ARBA00022741"/>
    </source>
</evidence>
<keyword evidence="1" id="KW-0813">Transport</keyword>
<dbReference type="PROSITE" id="PS00211">
    <property type="entry name" value="ABC_TRANSPORTER_1"/>
    <property type="match status" value="1"/>
</dbReference>
<dbReference type="PROSITE" id="PS50893">
    <property type="entry name" value="ABC_TRANSPORTER_2"/>
    <property type="match status" value="1"/>
</dbReference>
<evidence type="ECO:0000256" key="4">
    <source>
        <dbReference type="ARBA" id="ARBA00022833"/>
    </source>
</evidence>
<keyword evidence="6" id="KW-0864">Zinc transport</keyword>
<evidence type="ECO:0000313" key="12">
    <source>
        <dbReference type="EMBL" id="WPY01033.1"/>
    </source>
</evidence>
<dbReference type="Pfam" id="PF00005">
    <property type="entry name" value="ABC_tran"/>
    <property type="match status" value="1"/>
</dbReference>
<evidence type="ECO:0000256" key="10">
    <source>
        <dbReference type="ARBA" id="ARBA00024725"/>
    </source>
</evidence>
<dbReference type="InterPro" id="IPR017871">
    <property type="entry name" value="ABC_transporter-like_CS"/>
</dbReference>
<dbReference type="SMART" id="SM00382">
    <property type="entry name" value="AAA"/>
    <property type="match status" value="1"/>
</dbReference>
<evidence type="ECO:0000313" key="13">
    <source>
        <dbReference type="Proteomes" id="UP001326613"/>
    </source>
</evidence>
<dbReference type="Proteomes" id="UP001326613">
    <property type="component" value="Chromosome"/>
</dbReference>
<evidence type="ECO:0000256" key="9">
    <source>
        <dbReference type="ARBA" id="ARBA00023136"/>
    </source>
</evidence>
<keyword evidence="3" id="KW-0547">Nucleotide-binding</keyword>
<sequence>MSVLIELDNVSKLLEAKLIIDQVSFKLHKGDLTTLIGPNGAGKTTIAKLITGLEFPSSGNIIISPNLKIGYVPQKLEINKNLPLTVEHFVYLLVTNFEYDKWQWLLDFADFNRVRNLDVSKLSGGQLQKILLVATLLNNSDLVILDEPTQSLDINSQQEFYRLLDKIRKETQLTIFMISHDLYTVMKNSDQVICLNGHICCSGRPSDSTHDQDFISALSTIGFYTHHHDHRH</sequence>
<evidence type="ECO:0000256" key="6">
    <source>
        <dbReference type="ARBA" id="ARBA00022906"/>
    </source>
</evidence>
<keyword evidence="4" id="KW-0862">Zinc</keyword>
<dbReference type="InterPro" id="IPR027417">
    <property type="entry name" value="P-loop_NTPase"/>
</dbReference>
<feature type="domain" description="ABC transporter" evidence="11">
    <location>
        <begin position="5"/>
        <end position="221"/>
    </location>
</feature>
<evidence type="ECO:0000256" key="1">
    <source>
        <dbReference type="ARBA" id="ARBA00022448"/>
    </source>
</evidence>
<protein>
    <submittedName>
        <fullName evidence="12">Metal ABC transporter ATP-binding protein</fullName>
    </submittedName>
</protein>